<dbReference type="Proteomes" id="UP000234479">
    <property type="component" value="Unassembled WGS sequence"/>
</dbReference>
<reference evidence="2 3" key="1">
    <citation type="submission" date="2017-12" db="EMBL/GenBank/DDBJ databases">
        <title>The genome sequence of Caulobacter sp. 410.</title>
        <authorList>
            <person name="Gao J."/>
            <person name="Mao X."/>
            <person name="Sun J."/>
        </authorList>
    </citation>
    <scope>NUCLEOTIDE SEQUENCE [LARGE SCALE GENOMIC DNA]</scope>
    <source>
        <strain evidence="2 3">410</strain>
    </source>
</reference>
<keyword evidence="1" id="KW-0812">Transmembrane</keyword>
<accession>A0A2N5DPP0</accession>
<sequence length="162" mass="17187">MESKETPVSPTSSIDPAEAARMLAEVEAANADLARRARAPIWYHPALGLLAGGLVAVQGQAVLLMLGAYLVFVVGLLLLVRAYKRRTGLWINGYRAGRTRWVSVVLAVLTALSVLGSAWLTREHGLAAGPLVVGATIAVIVTIGGFVWEAAFRRDLRDGGSL</sequence>
<evidence type="ECO:0000313" key="3">
    <source>
        <dbReference type="Proteomes" id="UP000234479"/>
    </source>
</evidence>
<feature type="transmembrane region" description="Helical" evidence="1">
    <location>
        <begin position="126"/>
        <end position="148"/>
    </location>
</feature>
<keyword evidence="1" id="KW-1133">Transmembrane helix</keyword>
<feature type="transmembrane region" description="Helical" evidence="1">
    <location>
        <begin position="41"/>
        <end position="57"/>
    </location>
</feature>
<gene>
    <name evidence="2" type="ORF">SGCZBJ_06655</name>
</gene>
<keyword evidence="3" id="KW-1185">Reference proteome</keyword>
<comment type="caution">
    <text evidence="2">The sequence shown here is derived from an EMBL/GenBank/DDBJ whole genome shotgun (WGS) entry which is preliminary data.</text>
</comment>
<keyword evidence="1" id="KW-0472">Membrane</keyword>
<evidence type="ECO:0000313" key="2">
    <source>
        <dbReference type="EMBL" id="PLR28019.1"/>
    </source>
</evidence>
<organism evidence="2 3">
    <name type="scientific">Caulobacter zeae</name>
    <dbReference type="NCBI Taxonomy" id="2055137"/>
    <lineage>
        <taxon>Bacteria</taxon>
        <taxon>Pseudomonadati</taxon>
        <taxon>Pseudomonadota</taxon>
        <taxon>Alphaproteobacteria</taxon>
        <taxon>Caulobacterales</taxon>
        <taxon>Caulobacteraceae</taxon>
        <taxon>Caulobacter</taxon>
    </lineage>
</organism>
<proteinExistence type="predicted"/>
<name>A0A2N5DPP0_9CAUL</name>
<feature type="transmembrane region" description="Helical" evidence="1">
    <location>
        <begin position="101"/>
        <end position="120"/>
    </location>
</feature>
<dbReference type="EMBL" id="PJRS01000011">
    <property type="protein sequence ID" value="PLR28019.1"/>
    <property type="molecule type" value="Genomic_DNA"/>
</dbReference>
<evidence type="ECO:0000256" key="1">
    <source>
        <dbReference type="SAM" id="Phobius"/>
    </source>
</evidence>
<dbReference type="AlphaFoldDB" id="A0A2N5DPP0"/>
<protein>
    <submittedName>
        <fullName evidence="2">Uncharacterized protein</fullName>
    </submittedName>
</protein>
<feature type="transmembrane region" description="Helical" evidence="1">
    <location>
        <begin position="63"/>
        <end position="80"/>
    </location>
</feature>